<dbReference type="Gene3D" id="2.60.40.150">
    <property type="entry name" value="C2 domain"/>
    <property type="match status" value="2"/>
</dbReference>
<dbReference type="GO" id="GO:0030276">
    <property type="term" value="F:clathrin binding"/>
    <property type="evidence" value="ECO:0007669"/>
    <property type="project" value="TreeGrafter"/>
</dbReference>
<accession>A0A6S7JWW8</accession>
<name>A0A6S7JWW8_PARCT</name>
<dbReference type="GO" id="GO:0005509">
    <property type="term" value="F:calcium ion binding"/>
    <property type="evidence" value="ECO:0007669"/>
    <property type="project" value="TreeGrafter"/>
</dbReference>
<dbReference type="InterPro" id="IPR000008">
    <property type="entry name" value="C2_dom"/>
</dbReference>
<dbReference type="GO" id="GO:0001786">
    <property type="term" value="F:phosphatidylserine binding"/>
    <property type="evidence" value="ECO:0007669"/>
    <property type="project" value="TreeGrafter"/>
</dbReference>
<dbReference type="SUPFAM" id="SSF49562">
    <property type="entry name" value="C2 domain (Calcium/lipid-binding domain, CaLB)"/>
    <property type="match status" value="2"/>
</dbReference>
<dbReference type="SMART" id="SM00239">
    <property type="entry name" value="C2"/>
    <property type="match status" value="2"/>
</dbReference>
<dbReference type="Proteomes" id="UP001152795">
    <property type="component" value="Unassembled WGS sequence"/>
</dbReference>
<reference evidence="1" key="1">
    <citation type="submission" date="2020-04" db="EMBL/GenBank/DDBJ databases">
        <authorList>
            <person name="Alioto T."/>
            <person name="Alioto T."/>
            <person name="Gomez Garrido J."/>
        </authorList>
    </citation>
    <scope>NUCLEOTIDE SEQUENCE</scope>
    <source>
        <strain evidence="1">A484AB</strain>
    </source>
</reference>
<evidence type="ECO:0000313" key="1">
    <source>
        <dbReference type="EMBL" id="CAB4020902.1"/>
    </source>
</evidence>
<dbReference type="PROSITE" id="PS50004">
    <property type="entry name" value="C2"/>
    <property type="match status" value="2"/>
</dbReference>
<dbReference type="PANTHER" id="PTHR10024">
    <property type="entry name" value="SYNAPTOTAGMIN"/>
    <property type="match status" value="1"/>
</dbReference>
<dbReference type="GO" id="GO:0070382">
    <property type="term" value="C:exocytic vesicle"/>
    <property type="evidence" value="ECO:0007669"/>
    <property type="project" value="TreeGrafter"/>
</dbReference>
<dbReference type="GO" id="GO:0030424">
    <property type="term" value="C:axon"/>
    <property type="evidence" value="ECO:0007669"/>
    <property type="project" value="TreeGrafter"/>
</dbReference>
<dbReference type="GO" id="GO:0098793">
    <property type="term" value="C:presynapse"/>
    <property type="evidence" value="ECO:0007669"/>
    <property type="project" value="GOC"/>
</dbReference>
<dbReference type="GO" id="GO:0005544">
    <property type="term" value="F:calcium-dependent phospholipid binding"/>
    <property type="evidence" value="ECO:0007669"/>
    <property type="project" value="TreeGrafter"/>
</dbReference>
<dbReference type="GO" id="GO:0006906">
    <property type="term" value="P:vesicle fusion"/>
    <property type="evidence" value="ECO:0007669"/>
    <property type="project" value="TreeGrafter"/>
</dbReference>
<protein>
    <submittedName>
        <fullName evidence="1">Synaptotagmin-4-like isoform X2</fullName>
    </submittedName>
</protein>
<dbReference type="CDD" id="cd00276">
    <property type="entry name" value="C2B_Synaptotagmin"/>
    <property type="match status" value="1"/>
</dbReference>
<dbReference type="PANTHER" id="PTHR10024:SF344">
    <property type="entry name" value="SYNAPTOTAGMIN-7"/>
    <property type="match status" value="1"/>
</dbReference>
<proteinExistence type="predicted"/>
<dbReference type="AlphaFoldDB" id="A0A6S7JWW8"/>
<sequence length="491" mass="55508">MKVALLAGLAAGIPLCFVGIVCVFYRLYCKRDRRKDNIILGQGRKLWRKSYEVVGSSHESLAIPKHAPKVVSKFVQDSPQLSSTSTSTHISALEDQLCLTEDDDDDDNSSLSNYRTAPDEVYSPECPSVESRDTIELISLSPVKASYSAENRSDHIIDIPLPQEPRKIPSIRVMDENKDVLFKLDAKPNSLHSEKRREDKIPLHLPSSVIQRNRYHPCSSPGMIDVSILYKQTTCELFLKVNRAIDLPVKDLRNNTSSPFVKLYVLPSRRYNYATNIISKCLNPAFDDSFAIGGLTLMEILQLTIQFLVIHHEPIHRNIMIGELLLPLVNYEFVDEELTLCQPLREYKPQPVLGELLVSVCHQPLASKLSVTVVQARNLPKISNYGIGDPYVKVELFFNSKRLCKKKTRTKKKTTNPRFVQTFTFDLEASYIVLESLILVMTILVKDPGGCHEKVGQVVLSSLTAGSAFAQWNEVIQNPHVPIEKWQMIHE</sequence>
<dbReference type="GO" id="GO:0005886">
    <property type="term" value="C:plasma membrane"/>
    <property type="evidence" value="ECO:0007669"/>
    <property type="project" value="TreeGrafter"/>
</dbReference>
<dbReference type="OrthoDB" id="67700at2759"/>
<keyword evidence="2" id="KW-1185">Reference proteome</keyword>
<dbReference type="GO" id="GO:0000149">
    <property type="term" value="F:SNARE binding"/>
    <property type="evidence" value="ECO:0007669"/>
    <property type="project" value="TreeGrafter"/>
</dbReference>
<dbReference type="GO" id="GO:0048791">
    <property type="term" value="P:calcium ion-regulated exocytosis of neurotransmitter"/>
    <property type="evidence" value="ECO:0007669"/>
    <property type="project" value="TreeGrafter"/>
</dbReference>
<evidence type="ECO:0000313" key="2">
    <source>
        <dbReference type="Proteomes" id="UP001152795"/>
    </source>
</evidence>
<dbReference type="EMBL" id="CACRXK020011179">
    <property type="protein sequence ID" value="CAB4020902.1"/>
    <property type="molecule type" value="Genomic_DNA"/>
</dbReference>
<dbReference type="InterPro" id="IPR035892">
    <property type="entry name" value="C2_domain_sf"/>
</dbReference>
<gene>
    <name evidence="1" type="ORF">PACLA_8A062940</name>
</gene>
<comment type="caution">
    <text evidence="1">The sequence shown here is derived from an EMBL/GenBank/DDBJ whole genome shotgun (WGS) entry which is preliminary data.</text>
</comment>
<dbReference type="Pfam" id="PF00168">
    <property type="entry name" value="C2"/>
    <property type="match status" value="2"/>
</dbReference>
<organism evidence="1 2">
    <name type="scientific">Paramuricea clavata</name>
    <name type="common">Red gorgonian</name>
    <name type="synonym">Violescent sea-whip</name>
    <dbReference type="NCBI Taxonomy" id="317549"/>
    <lineage>
        <taxon>Eukaryota</taxon>
        <taxon>Metazoa</taxon>
        <taxon>Cnidaria</taxon>
        <taxon>Anthozoa</taxon>
        <taxon>Octocorallia</taxon>
        <taxon>Malacalcyonacea</taxon>
        <taxon>Plexauridae</taxon>
        <taxon>Paramuricea</taxon>
    </lineage>
</organism>